<evidence type="ECO:0000259" key="2">
    <source>
        <dbReference type="PROSITE" id="PS50878"/>
    </source>
</evidence>
<evidence type="ECO:0000313" key="4">
    <source>
        <dbReference type="Proteomes" id="UP000215335"/>
    </source>
</evidence>
<organism evidence="3 4">
    <name type="scientific">Trichomalopsis sarcophagae</name>
    <dbReference type="NCBI Taxonomy" id="543379"/>
    <lineage>
        <taxon>Eukaryota</taxon>
        <taxon>Metazoa</taxon>
        <taxon>Ecdysozoa</taxon>
        <taxon>Arthropoda</taxon>
        <taxon>Hexapoda</taxon>
        <taxon>Insecta</taxon>
        <taxon>Pterygota</taxon>
        <taxon>Neoptera</taxon>
        <taxon>Endopterygota</taxon>
        <taxon>Hymenoptera</taxon>
        <taxon>Apocrita</taxon>
        <taxon>Proctotrupomorpha</taxon>
        <taxon>Chalcidoidea</taxon>
        <taxon>Pteromalidae</taxon>
        <taxon>Pteromalinae</taxon>
        <taxon>Trichomalopsis</taxon>
    </lineage>
</organism>
<dbReference type="EMBL" id="NNAY01005097">
    <property type="protein sequence ID" value="OXU17002.1"/>
    <property type="molecule type" value="Genomic_DNA"/>
</dbReference>
<dbReference type="SUPFAM" id="SSF56672">
    <property type="entry name" value="DNA/RNA polymerases"/>
    <property type="match status" value="1"/>
</dbReference>
<evidence type="ECO:0000313" key="3">
    <source>
        <dbReference type="EMBL" id="OXU17002.1"/>
    </source>
</evidence>
<dbReference type="InterPro" id="IPR000477">
    <property type="entry name" value="RT_dom"/>
</dbReference>
<dbReference type="SUPFAM" id="SSF56219">
    <property type="entry name" value="DNase I-like"/>
    <property type="match status" value="1"/>
</dbReference>
<gene>
    <name evidence="3" type="ORF">TSAR_006387</name>
</gene>
<dbReference type="InterPro" id="IPR052560">
    <property type="entry name" value="RdDP_mobile_element"/>
</dbReference>
<dbReference type="Pfam" id="PF00078">
    <property type="entry name" value="RVT_1"/>
    <property type="match status" value="1"/>
</dbReference>
<feature type="domain" description="Reverse transcriptase" evidence="2">
    <location>
        <begin position="571"/>
        <end position="844"/>
    </location>
</feature>
<dbReference type="AlphaFoldDB" id="A0A232EFA8"/>
<feature type="coiled-coil region" evidence="1">
    <location>
        <begin position="757"/>
        <end position="784"/>
    </location>
</feature>
<dbReference type="Gene3D" id="3.30.70.270">
    <property type="match status" value="1"/>
</dbReference>
<keyword evidence="1" id="KW-0175">Coiled coil</keyword>
<comment type="caution">
    <text evidence="3">The sequence shown here is derived from an EMBL/GenBank/DDBJ whole genome shotgun (WGS) entry which is preliminary data.</text>
</comment>
<keyword evidence="4" id="KW-1185">Reference proteome</keyword>
<dbReference type="Proteomes" id="UP000215335">
    <property type="component" value="Unassembled WGS sequence"/>
</dbReference>
<dbReference type="GO" id="GO:0003824">
    <property type="term" value="F:catalytic activity"/>
    <property type="evidence" value="ECO:0007669"/>
    <property type="project" value="InterPro"/>
</dbReference>
<dbReference type="Gene3D" id="3.60.10.10">
    <property type="entry name" value="Endonuclease/exonuclease/phosphatase"/>
    <property type="match status" value="1"/>
</dbReference>
<dbReference type="InterPro" id="IPR043128">
    <property type="entry name" value="Rev_trsase/Diguanyl_cyclase"/>
</dbReference>
<name>A0A232EFA8_9HYME</name>
<dbReference type="PROSITE" id="PS50878">
    <property type="entry name" value="RT_POL"/>
    <property type="match status" value="1"/>
</dbReference>
<dbReference type="PANTHER" id="PTHR36688">
    <property type="entry name" value="ENDO/EXONUCLEASE/PHOSPHATASE DOMAIN-CONTAINING PROTEIN"/>
    <property type="match status" value="1"/>
</dbReference>
<sequence length="1080" mass="125142">MSDNNSLNTEQPWLVKSDPSMSVEFVKPLGPEQDQVIANINNDRTLASKLPIPTRLPNSKSLEKLYKGALKEMSKLKSSVQPNLTLKRSYSQTTVSPEYRNTAKLANAGWIEPKRFAKNHNIRSSQRPIHTDLTQDSNPQELLKIKSLAYQKIWWEPLRKREIFQCTNCQRLGHSSANCALGYRCVKCKEAHEPGKCSIDKDNSDKSLLYCVNCESSGHPASYRGCPFFKFAKDLKNSAKAQNQKLHNNKINKISNHVNRLANYDLIRVDRKSSLRGGGTAILINSSIKYEKIFFPSSSNNKILEYAIIKIKSDNHNIFLAALYANNDVNKIFTNEINYLFEKLNIHSPNNYFIMAGDLNARHTSWGDIVSKTTGIMLKKWEETTGILYRTQIIPPSTPSFPSANSYLDLCIIDNRLKIKDLVNNKINTTDYNSDHKPLLFTVDLHESISIHDPSLNHRFIFKKTKWKKFSKKISTNYDLEIPENKNLTNDEIIIYIKQIESNILDTIKTVVPKYKPKNNVLNYINKKIKNLHKYKSFLITSINNSFRRGQNSLYNTSYLKYLVNKINVILKGLYQTSYTSYWETQHKLIDHRDPTAFFPLINRFFRLKEPLNIQSITIDQDNTNLLIRSEYNVDNLTKVNNKYTIQTPSDILNTIGSFFETINAPRFINQDTPLKNLVDTKVDTLTRSFINNTENNLTVTSFTDENPSTSPQFGLMQGTVNSPALFNISTHNIPNLFNLNRGNNTHSIAFADDLIILTADENLKIAQNKLEILVNKINNVYAQWNLRINPSKCETIVFHKPLRFLAKTKRNDIKNFNINIKTKNNTNQKIENKKKVKYLGIQLDYLLRLNDHTTNQLQKAKNSFRSNSRIFFNKHLSPKTKIICYLLLIRPLLTYAAPILWNMGASLIEKLRKFERMCIRTALHIFRKDESSHFINSQFIYNKAGIPRIDNFQIGLTRNYFANLPLVQNKYLNSYIELNNSEINSMAQTGYLTPQAFMFFDKRGYIQDDKNVPILYHHSRHQSNKTITFNPSNPTIKYSTTLPEIDGKINHKINKKYWWLVDDGKFHDELRRRRRRINP</sequence>
<protein>
    <recommendedName>
        <fullName evidence="2">Reverse transcriptase domain-containing protein</fullName>
    </recommendedName>
</protein>
<accession>A0A232EFA8</accession>
<proteinExistence type="predicted"/>
<dbReference type="OrthoDB" id="7989680at2759"/>
<dbReference type="GO" id="GO:0071897">
    <property type="term" value="P:DNA biosynthetic process"/>
    <property type="evidence" value="ECO:0007669"/>
    <property type="project" value="UniProtKB-ARBA"/>
</dbReference>
<dbReference type="InterPro" id="IPR005135">
    <property type="entry name" value="Endo/exonuclease/phosphatase"/>
</dbReference>
<dbReference type="PANTHER" id="PTHR36688:SF1">
    <property type="entry name" value="ENDONUCLEASE_EXONUCLEASE_PHOSPHATASE DOMAIN-CONTAINING PROTEIN"/>
    <property type="match status" value="1"/>
</dbReference>
<dbReference type="InterPro" id="IPR036691">
    <property type="entry name" value="Endo/exonu/phosph_ase_sf"/>
</dbReference>
<reference evidence="3 4" key="1">
    <citation type="journal article" date="2017" name="Curr. Biol.">
        <title>The Evolution of Venom by Co-option of Single-Copy Genes.</title>
        <authorList>
            <person name="Martinson E.O."/>
            <person name="Mrinalini"/>
            <person name="Kelkar Y.D."/>
            <person name="Chang C.H."/>
            <person name="Werren J.H."/>
        </authorList>
    </citation>
    <scope>NUCLEOTIDE SEQUENCE [LARGE SCALE GENOMIC DNA]</scope>
    <source>
        <strain evidence="3 4">Alberta</strain>
        <tissue evidence="3">Whole body</tissue>
    </source>
</reference>
<dbReference type="Pfam" id="PF14529">
    <property type="entry name" value="Exo_endo_phos_2"/>
    <property type="match status" value="1"/>
</dbReference>
<dbReference type="STRING" id="543379.A0A232EFA8"/>
<dbReference type="InterPro" id="IPR043502">
    <property type="entry name" value="DNA/RNA_pol_sf"/>
</dbReference>
<evidence type="ECO:0000256" key="1">
    <source>
        <dbReference type="SAM" id="Coils"/>
    </source>
</evidence>